<evidence type="ECO:0000313" key="2">
    <source>
        <dbReference type="Proteomes" id="UP000028480"/>
    </source>
</evidence>
<dbReference type="EMBL" id="CBTB010000262">
    <property type="protein sequence ID" value="CDH34782.1"/>
    <property type="molecule type" value="Genomic_DNA"/>
</dbReference>
<protein>
    <submittedName>
        <fullName evidence="1">Uncharacterized protein</fullName>
    </submittedName>
</protein>
<dbReference type="Proteomes" id="UP000028480">
    <property type="component" value="Unassembled WGS sequence"/>
</dbReference>
<comment type="caution">
    <text evidence="1">The sequence shown here is derived from an EMBL/GenBank/DDBJ whole genome shotgun (WGS) entry which is preliminary data.</text>
</comment>
<dbReference type="RefSeq" id="WP_038181489.1">
    <property type="nucleotide sequence ID" value="NZ_CAWLWA010000043.1"/>
</dbReference>
<organism evidence="1 2">
    <name type="scientific">Xenorhabdus bovienii str. Intermedium</name>
    <dbReference type="NCBI Taxonomy" id="1379677"/>
    <lineage>
        <taxon>Bacteria</taxon>
        <taxon>Pseudomonadati</taxon>
        <taxon>Pseudomonadota</taxon>
        <taxon>Gammaproteobacteria</taxon>
        <taxon>Enterobacterales</taxon>
        <taxon>Morganellaceae</taxon>
        <taxon>Xenorhabdus</taxon>
    </lineage>
</organism>
<dbReference type="AlphaFoldDB" id="A0A077QFF7"/>
<sequence length="83" mass="9421">MKYIINSINCSGYFVSDYPNNNIVQNDKIEVEIYAFNKVDHKDVKIFSCKVNLPSAYALSLNEIKDKAIEIAKENFEKVISAG</sequence>
<evidence type="ECO:0000313" key="1">
    <source>
        <dbReference type="EMBL" id="CDH34782.1"/>
    </source>
</evidence>
<gene>
    <name evidence="1" type="ORF">XBI1_540007</name>
</gene>
<accession>A0A077QFF7</accession>
<name>A0A077QFF7_XENBV</name>
<reference evidence="1" key="1">
    <citation type="submission" date="2013-07" db="EMBL/GenBank/DDBJ databases">
        <title>Sub-species coevolution in mutualistic symbiosis.</title>
        <authorList>
            <person name="Murfin K."/>
            <person name="Klassen J."/>
            <person name="Lee M."/>
            <person name="Forst S."/>
            <person name="Stock P."/>
            <person name="Goodrich-Blair H."/>
        </authorList>
    </citation>
    <scope>NUCLEOTIDE SEQUENCE [LARGE SCALE GENOMIC DNA]</scope>
    <source>
        <strain evidence="1">Intermedium</strain>
    </source>
</reference>
<dbReference type="HOGENOM" id="CLU_2541778_0_0_6"/>
<proteinExistence type="predicted"/>